<dbReference type="Gene3D" id="1.10.10.10">
    <property type="entry name" value="Winged helix-like DNA-binding domain superfamily/Winged helix DNA-binding domain"/>
    <property type="match status" value="1"/>
</dbReference>
<feature type="domain" description="HTH marR-type" evidence="1">
    <location>
        <begin position="15"/>
        <end position="151"/>
    </location>
</feature>
<dbReference type="PROSITE" id="PS50995">
    <property type="entry name" value="HTH_MARR_2"/>
    <property type="match status" value="1"/>
</dbReference>
<dbReference type="InterPro" id="IPR036390">
    <property type="entry name" value="WH_DNA-bd_sf"/>
</dbReference>
<dbReference type="RefSeq" id="WP_269964972.1">
    <property type="nucleotide sequence ID" value="NZ_JAKMUS010000003.1"/>
</dbReference>
<keyword evidence="3" id="KW-1185">Reference proteome</keyword>
<evidence type="ECO:0000259" key="1">
    <source>
        <dbReference type="PROSITE" id="PS50995"/>
    </source>
</evidence>
<dbReference type="EMBL" id="JAKMUS010000003">
    <property type="protein sequence ID" value="MCZ9293522.1"/>
    <property type="molecule type" value="Genomic_DNA"/>
</dbReference>
<sequence length="172" mass="18807">MSNMDAPFGGLSAHENDVWARFWAMQMQLPTSLDAQLKRDAGVTYFEFQALLKISDSKHNSRRMTDLSEATSMSLSHLSRVVTRLEKKGLVVRIPDPNDGRSTFAALTPTGEKTVQEALPGHVAEMRRVFFDNLSESELDLLTGVFSRVNSALVAEPGLSSVAAQPAKVDAA</sequence>
<dbReference type="AlphaFoldDB" id="A0A9X3LT02"/>
<dbReference type="InterPro" id="IPR039422">
    <property type="entry name" value="MarR/SlyA-like"/>
</dbReference>
<evidence type="ECO:0000313" key="3">
    <source>
        <dbReference type="Proteomes" id="UP001146468"/>
    </source>
</evidence>
<dbReference type="SUPFAM" id="SSF46785">
    <property type="entry name" value="Winged helix' DNA-binding domain"/>
    <property type="match status" value="1"/>
</dbReference>
<comment type="caution">
    <text evidence="2">The sequence shown here is derived from an EMBL/GenBank/DDBJ whole genome shotgun (WGS) entry which is preliminary data.</text>
</comment>
<dbReference type="PANTHER" id="PTHR33164:SF99">
    <property type="entry name" value="MARR FAMILY REGULATORY PROTEIN"/>
    <property type="match status" value="1"/>
</dbReference>
<name>A0A9X3LT02_9CORY</name>
<gene>
    <name evidence="2" type="ORF">L8U60_03345</name>
</gene>
<proteinExistence type="predicted"/>
<protein>
    <submittedName>
        <fullName evidence="2">MarR family transcriptional regulator</fullName>
    </submittedName>
</protein>
<organism evidence="2 3">
    <name type="scientific">Corynebacterium meitnerae</name>
    <dbReference type="NCBI Taxonomy" id="2913498"/>
    <lineage>
        <taxon>Bacteria</taxon>
        <taxon>Bacillati</taxon>
        <taxon>Actinomycetota</taxon>
        <taxon>Actinomycetes</taxon>
        <taxon>Mycobacteriales</taxon>
        <taxon>Corynebacteriaceae</taxon>
        <taxon>Corynebacterium</taxon>
    </lineage>
</organism>
<dbReference type="Pfam" id="PF01047">
    <property type="entry name" value="MarR"/>
    <property type="match status" value="1"/>
</dbReference>
<dbReference type="Proteomes" id="UP001146468">
    <property type="component" value="Unassembled WGS sequence"/>
</dbReference>
<dbReference type="InterPro" id="IPR036388">
    <property type="entry name" value="WH-like_DNA-bd_sf"/>
</dbReference>
<evidence type="ECO:0000313" key="2">
    <source>
        <dbReference type="EMBL" id="MCZ9293522.1"/>
    </source>
</evidence>
<dbReference type="PANTHER" id="PTHR33164">
    <property type="entry name" value="TRANSCRIPTIONAL REGULATOR, MARR FAMILY"/>
    <property type="match status" value="1"/>
</dbReference>
<dbReference type="PRINTS" id="PR00598">
    <property type="entry name" value="HTHMARR"/>
</dbReference>
<accession>A0A9X3LT02</accession>
<reference evidence="2" key="1">
    <citation type="submission" date="2022-02" db="EMBL/GenBank/DDBJ databases">
        <title>Corynebacterium sp. from urogenital microbiome.</title>
        <authorList>
            <person name="Cappelli E.A."/>
            <person name="Ribeiro T.G."/>
            <person name="Peixe L."/>
        </authorList>
    </citation>
    <scope>NUCLEOTIDE SEQUENCE</scope>
    <source>
        <strain evidence="2">C8Ua_172</strain>
    </source>
</reference>
<dbReference type="SMART" id="SM00347">
    <property type="entry name" value="HTH_MARR"/>
    <property type="match status" value="1"/>
</dbReference>
<dbReference type="GO" id="GO:0006950">
    <property type="term" value="P:response to stress"/>
    <property type="evidence" value="ECO:0007669"/>
    <property type="project" value="TreeGrafter"/>
</dbReference>
<dbReference type="InterPro" id="IPR000835">
    <property type="entry name" value="HTH_MarR-typ"/>
</dbReference>
<dbReference type="GO" id="GO:0003700">
    <property type="term" value="F:DNA-binding transcription factor activity"/>
    <property type="evidence" value="ECO:0007669"/>
    <property type="project" value="InterPro"/>
</dbReference>